<organism evidence="4 5">
    <name type="scientific">Polarella glacialis</name>
    <name type="common">Dinoflagellate</name>
    <dbReference type="NCBI Taxonomy" id="89957"/>
    <lineage>
        <taxon>Eukaryota</taxon>
        <taxon>Sar</taxon>
        <taxon>Alveolata</taxon>
        <taxon>Dinophyceae</taxon>
        <taxon>Suessiales</taxon>
        <taxon>Suessiaceae</taxon>
        <taxon>Polarella</taxon>
    </lineage>
</organism>
<name>A0A813KZC2_POLGL</name>
<evidence type="ECO:0000259" key="3">
    <source>
        <dbReference type="Pfam" id="PF04059"/>
    </source>
</evidence>
<keyword evidence="1" id="KW-0175">Coiled coil</keyword>
<dbReference type="AlphaFoldDB" id="A0A813KZC2"/>
<dbReference type="Gene3D" id="3.30.70.330">
    <property type="match status" value="1"/>
</dbReference>
<dbReference type="EMBL" id="CAJNNW010032586">
    <property type="protein sequence ID" value="CAE8714150.1"/>
    <property type="molecule type" value="Genomic_DNA"/>
</dbReference>
<feature type="domain" description="Mei2-like C-terminal RNA recognition motif" evidence="3">
    <location>
        <begin position="442"/>
        <end position="537"/>
    </location>
</feature>
<accession>A0A813KZC2</accession>
<dbReference type="SUPFAM" id="SSF54928">
    <property type="entry name" value="RNA-binding domain, RBD"/>
    <property type="match status" value="1"/>
</dbReference>
<reference evidence="4" key="1">
    <citation type="submission" date="2021-02" db="EMBL/GenBank/DDBJ databases">
        <authorList>
            <person name="Dougan E. K."/>
            <person name="Rhodes N."/>
            <person name="Thang M."/>
            <person name="Chan C."/>
        </authorList>
    </citation>
    <scope>NUCLEOTIDE SEQUENCE</scope>
</reference>
<dbReference type="Proteomes" id="UP000626109">
    <property type="component" value="Unassembled WGS sequence"/>
</dbReference>
<evidence type="ECO:0000313" key="4">
    <source>
        <dbReference type="EMBL" id="CAE8714150.1"/>
    </source>
</evidence>
<evidence type="ECO:0000256" key="1">
    <source>
        <dbReference type="SAM" id="Coils"/>
    </source>
</evidence>
<feature type="compositionally biased region" description="Pro residues" evidence="2">
    <location>
        <begin position="105"/>
        <end position="114"/>
    </location>
</feature>
<feature type="compositionally biased region" description="Low complexity" evidence="2">
    <location>
        <begin position="274"/>
        <end position="313"/>
    </location>
</feature>
<evidence type="ECO:0000256" key="2">
    <source>
        <dbReference type="SAM" id="MobiDB-lite"/>
    </source>
</evidence>
<feature type="coiled-coil region" evidence="1">
    <location>
        <begin position="207"/>
        <end position="234"/>
    </location>
</feature>
<dbReference type="InterPro" id="IPR012677">
    <property type="entry name" value="Nucleotide-bd_a/b_plait_sf"/>
</dbReference>
<feature type="region of interest" description="Disordered" evidence="2">
    <location>
        <begin position="105"/>
        <end position="132"/>
    </location>
</feature>
<dbReference type="InterPro" id="IPR007201">
    <property type="entry name" value="Mei2-like_Rrm_C"/>
</dbReference>
<comment type="caution">
    <text evidence="4">The sequence shown here is derived from an EMBL/GenBank/DDBJ whole genome shotgun (WGS) entry which is preliminary data.</text>
</comment>
<gene>
    <name evidence="4" type="ORF">PGLA2088_LOCUS37845</name>
</gene>
<dbReference type="Pfam" id="PF04059">
    <property type="entry name" value="RRM_2"/>
    <property type="match status" value="1"/>
</dbReference>
<sequence length="582" mass="64596">MSALTVRNTFVEVAMSPQMRMARPRANTELVYRGAGGAVTSCPASPSQSPYLLPAGMPVSVGFCRKTSIIESSERRMSFEVPQTPEAFWSRTPLSACLSESPLLPPFSLPPQAPPGIDERHRQTSSSSASMSYRIGRKSSVDLIPSTPDMYYSWQPSSALPPAFDLPAPEVAMPSMTAMCSGVGAALAPPSTPQQDQHFQHFQQIQQQQQLVQLQQLQQQLHQQQHNQQQLLMQIAIMQQSQQQQQPQHQHNEQPRQDYGQPQSSQPHLHRLTQQSEQPQRPQQQPQPKSQKPPQQQQLQQQPPQQQQQPPQLQLQLQLQQLQQIRLLEQLQRPAQQQVSQQAKGQGAVAMPSQSAAVHATPQQLLPLQPLQLQQLLQGQMQAVGSKVPTQSKGRGYLQQSKPEGKFAKGAKPPGPVAVGQPSMTYVPGPVSNANGYSDGITTLMLRNIPVTFGRDQALAEFAARGFGSAYDFFYLPIDFQTGNNLGYAFINFAKVADADHFRTTYQGLALAADRSKKVCAVANATTQSKMSNVDYYRNSPVMNMEEQYHPLVFEKGVRQPFPAPTKVVKPVRPRCRKSPTE</sequence>
<dbReference type="InterPro" id="IPR035979">
    <property type="entry name" value="RBD_domain_sf"/>
</dbReference>
<evidence type="ECO:0000313" key="5">
    <source>
        <dbReference type="Proteomes" id="UP000626109"/>
    </source>
</evidence>
<feature type="compositionally biased region" description="Polar residues" evidence="2">
    <location>
        <begin position="387"/>
        <end position="402"/>
    </location>
</feature>
<feature type="region of interest" description="Disordered" evidence="2">
    <location>
        <begin position="241"/>
        <end position="313"/>
    </location>
</feature>
<feature type="region of interest" description="Disordered" evidence="2">
    <location>
        <begin position="387"/>
        <end position="413"/>
    </location>
</feature>
<protein>
    <recommendedName>
        <fullName evidence="3">Mei2-like C-terminal RNA recognition motif domain-containing protein</fullName>
    </recommendedName>
</protein>
<dbReference type="GO" id="GO:0003676">
    <property type="term" value="F:nucleic acid binding"/>
    <property type="evidence" value="ECO:0007669"/>
    <property type="project" value="InterPro"/>
</dbReference>
<proteinExistence type="predicted"/>